<dbReference type="Gene3D" id="1.10.10.60">
    <property type="entry name" value="Homeodomain-like"/>
    <property type="match status" value="1"/>
</dbReference>
<reference evidence="2" key="1">
    <citation type="submission" date="2019-06" db="EMBL/GenBank/DDBJ databases">
        <authorList>
            <person name="Zheng W."/>
        </authorList>
    </citation>
    <scope>NUCLEOTIDE SEQUENCE</scope>
    <source>
        <strain evidence="2">QDHG01</strain>
    </source>
</reference>
<sequence length="541" mass="62230">MVEKQIKPAHLGARKQAVAVTLEEIQKQDQGDDGKEYSHIYFFPHKNYHHIETQKFNEIIFFNSDFQKTVRAESDPFNKEFLQIIRRYQTSFNVLNKPKSENAVAVKEEILNAPFVAFKIEIVPLCTREEFKNSISESIVPVGLPHDCLELQISFLKAKYLSNEKGPQFLVKNKEINIHLRLLLEDLISKLFVALYQKPKQLQTEVSNGKHKENSTPIDMNRLFPFLKQLENVLHQLVRKAISRQLEEVNYYESRMGESEVGQELGEWMKPEDLRLEHAVRLYKQGVAKYGAAAMAEKDQWVYISEIVESKNPEQCKNMCLKIAQQEKQKLQPVQGGAGEEQKQEGDGQEERKAQDGPNIHTETPEIKEALGIVESLTKQQVTVVGLKIYQNIGTLFLQQAQVSCQCMGCNSTFSITCKLLSLKHRLIRLFAPCPKCQRDIKVVFQYSIMHAQNIQNSAVIAYKNIKITEVKGVNYAFTCGNCDNTYIQKQSALTQVIEHNCERCYEKMRLEFFNHQMTPIEPKEPQGTLKLGKKQSSQKK</sequence>
<gene>
    <name evidence="2" type="ORF">FGO68_gene2992</name>
</gene>
<feature type="region of interest" description="Disordered" evidence="1">
    <location>
        <begin position="331"/>
        <end position="362"/>
    </location>
</feature>
<organism evidence="2 3">
    <name type="scientific">Halteria grandinella</name>
    <dbReference type="NCBI Taxonomy" id="5974"/>
    <lineage>
        <taxon>Eukaryota</taxon>
        <taxon>Sar</taxon>
        <taxon>Alveolata</taxon>
        <taxon>Ciliophora</taxon>
        <taxon>Intramacronucleata</taxon>
        <taxon>Spirotrichea</taxon>
        <taxon>Stichotrichia</taxon>
        <taxon>Sporadotrichida</taxon>
        <taxon>Halteriidae</taxon>
        <taxon>Halteria</taxon>
    </lineage>
</organism>
<dbReference type="Proteomes" id="UP000785679">
    <property type="component" value="Unassembled WGS sequence"/>
</dbReference>
<dbReference type="OrthoDB" id="411372at2759"/>
<dbReference type="AlphaFoldDB" id="A0A8J8NRN6"/>
<evidence type="ECO:0008006" key="4">
    <source>
        <dbReference type="Google" id="ProtNLM"/>
    </source>
</evidence>
<keyword evidence="3" id="KW-1185">Reference proteome</keyword>
<feature type="region of interest" description="Disordered" evidence="1">
    <location>
        <begin position="520"/>
        <end position="541"/>
    </location>
</feature>
<dbReference type="EMBL" id="RRYP01007662">
    <property type="protein sequence ID" value="TNV80322.1"/>
    <property type="molecule type" value="Genomic_DNA"/>
</dbReference>
<proteinExistence type="predicted"/>
<feature type="compositionally biased region" description="Basic residues" evidence="1">
    <location>
        <begin position="532"/>
        <end position="541"/>
    </location>
</feature>
<comment type="caution">
    <text evidence="2">The sequence shown here is derived from an EMBL/GenBank/DDBJ whole genome shotgun (WGS) entry which is preliminary data.</text>
</comment>
<accession>A0A8J8NRN6</accession>
<name>A0A8J8NRN6_HALGN</name>
<feature type="compositionally biased region" description="Basic and acidic residues" evidence="1">
    <location>
        <begin position="340"/>
        <end position="355"/>
    </location>
</feature>
<evidence type="ECO:0000313" key="3">
    <source>
        <dbReference type="Proteomes" id="UP000785679"/>
    </source>
</evidence>
<protein>
    <recommendedName>
        <fullName evidence="4">CHY-type domain-containing protein</fullName>
    </recommendedName>
</protein>
<evidence type="ECO:0000256" key="1">
    <source>
        <dbReference type="SAM" id="MobiDB-lite"/>
    </source>
</evidence>
<evidence type="ECO:0000313" key="2">
    <source>
        <dbReference type="EMBL" id="TNV80322.1"/>
    </source>
</evidence>